<organism evidence="2 3">
    <name type="scientific">Byssothecium circinans</name>
    <dbReference type="NCBI Taxonomy" id="147558"/>
    <lineage>
        <taxon>Eukaryota</taxon>
        <taxon>Fungi</taxon>
        <taxon>Dikarya</taxon>
        <taxon>Ascomycota</taxon>
        <taxon>Pezizomycotina</taxon>
        <taxon>Dothideomycetes</taxon>
        <taxon>Pleosporomycetidae</taxon>
        <taxon>Pleosporales</taxon>
        <taxon>Massarineae</taxon>
        <taxon>Massarinaceae</taxon>
        <taxon>Byssothecium</taxon>
    </lineage>
</organism>
<feature type="compositionally biased region" description="Acidic residues" evidence="1">
    <location>
        <begin position="174"/>
        <end position="184"/>
    </location>
</feature>
<feature type="compositionally biased region" description="Low complexity" evidence="1">
    <location>
        <begin position="58"/>
        <end position="74"/>
    </location>
</feature>
<sequence>MPSKDWKEDRRPGFVRKHHDSYWKGWKEKWQEKRGAKKDSQDGGAPVFNPNGSGQGSGSNQQPIFSSGSQNRSVGGSGGGNFGQTSYTGPSRITSQARATQSGLRNETSAEAAAAGGNGRGGFGRPPSTQRSPGLGFGNRNGAGEAAEHLRRGGMTGRGERVRGFEGDTVYASEPEDEGGNEVGDDGKGGGRGKGGDGKVPWHVGTEEFQAAQTRRN</sequence>
<evidence type="ECO:0000313" key="3">
    <source>
        <dbReference type="Proteomes" id="UP000800035"/>
    </source>
</evidence>
<dbReference type="Proteomes" id="UP000800035">
    <property type="component" value="Unassembled WGS sequence"/>
</dbReference>
<feature type="region of interest" description="Disordered" evidence="1">
    <location>
        <begin position="1"/>
        <end position="217"/>
    </location>
</feature>
<evidence type="ECO:0000313" key="2">
    <source>
        <dbReference type="EMBL" id="KAF1953121.1"/>
    </source>
</evidence>
<reference evidence="2" key="1">
    <citation type="journal article" date="2020" name="Stud. Mycol.">
        <title>101 Dothideomycetes genomes: a test case for predicting lifestyles and emergence of pathogens.</title>
        <authorList>
            <person name="Haridas S."/>
            <person name="Albert R."/>
            <person name="Binder M."/>
            <person name="Bloem J."/>
            <person name="Labutti K."/>
            <person name="Salamov A."/>
            <person name="Andreopoulos B."/>
            <person name="Baker S."/>
            <person name="Barry K."/>
            <person name="Bills G."/>
            <person name="Bluhm B."/>
            <person name="Cannon C."/>
            <person name="Castanera R."/>
            <person name="Culley D."/>
            <person name="Daum C."/>
            <person name="Ezra D."/>
            <person name="Gonzalez J."/>
            <person name="Henrissat B."/>
            <person name="Kuo A."/>
            <person name="Liang C."/>
            <person name="Lipzen A."/>
            <person name="Lutzoni F."/>
            <person name="Magnuson J."/>
            <person name="Mondo S."/>
            <person name="Nolan M."/>
            <person name="Ohm R."/>
            <person name="Pangilinan J."/>
            <person name="Park H.-J."/>
            <person name="Ramirez L."/>
            <person name="Alfaro M."/>
            <person name="Sun H."/>
            <person name="Tritt A."/>
            <person name="Yoshinaga Y."/>
            <person name="Zwiers L.-H."/>
            <person name="Turgeon B."/>
            <person name="Goodwin S."/>
            <person name="Spatafora J."/>
            <person name="Crous P."/>
            <person name="Grigoriev I."/>
        </authorList>
    </citation>
    <scope>NUCLEOTIDE SEQUENCE</scope>
    <source>
        <strain evidence="2">CBS 675.92</strain>
    </source>
</reference>
<dbReference type="AlphaFoldDB" id="A0A6A5TKE8"/>
<evidence type="ECO:0000256" key="1">
    <source>
        <dbReference type="SAM" id="MobiDB-lite"/>
    </source>
</evidence>
<feature type="compositionally biased region" description="Polar residues" evidence="1">
    <location>
        <begin position="87"/>
        <end position="109"/>
    </location>
</feature>
<protein>
    <submittedName>
        <fullName evidence="2">Uncharacterized protein</fullName>
    </submittedName>
</protein>
<proteinExistence type="predicted"/>
<feature type="compositionally biased region" description="Basic and acidic residues" evidence="1">
    <location>
        <begin position="20"/>
        <end position="41"/>
    </location>
</feature>
<dbReference type="EMBL" id="ML977006">
    <property type="protein sequence ID" value="KAF1953121.1"/>
    <property type="molecule type" value="Genomic_DNA"/>
</dbReference>
<feature type="compositionally biased region" description="Basic and acidic residues" evidence="1">
    <location>
        <begin position="185"/>
        <end position="197"/>
    </location>
</feature>
<gene>
    <name evidence="2" type="ORF">CC80DRAFT_537877</name>
</gene>
<name>A0A6A5TKE8_9PLEO</name>
<feature type="compositionally biased region" description="Basic and acidic residues" evidence="1">
    <location>
        <begin position="1"/>
        <end position="12"/>
    </location>
</feature>
<accession>A0A6A5TKE8</accession>
<keyword evidence="3" id="KW-1185">Reference proteome</keyword>